<comment type="similarity">
    <text evidence="3">Belongs to the GppA/Ppx family.</text>
</comment>
<evidence type="ECO:0000256" key="4">
    <source>
        <dbReference type="ARBA" id="ARBA00011738"/>
    </source>
</evidence>
<comment type="subcellular location">
    <subcellularLocation>
        <location evidence="2">Cell membrane</location>
        <topology evidence="2">Peripheral membrane protein</topology>
    </subcellularLocation>
</comment>
<evidence type="ECO:0000256" key="3">
    <source>
        <dbReference type="ARBA" id="ARBA00007125"/>
    </source>
</evidence>
<evidence type="ECO:0000256" key="5">
    <source>
        <dbReference type="ARBA" id="ARBA00012451"/>
    </source>
</evidence>
<evidence type="ECO:0000259" key="11">
    <source>
        <dbReference type="Pfam" id="PF02541"/>
    </source>
</evidence>
<feature type="domain" description="Ppx/GppA phosphatase N-terminal" evidence="11">
    <location>
        <begin position="21"/>
        <end position="301"/>
    </location>
</feature>
<gene>
    <name evidence="13" type="primary">ppx</name>
    <name evidence="13" type="ORF">GPA25_05025</name>
</gene>
<comment type="subunit">
    <text evidence="4">Homodimer.</text>
</comment>
<dbReference type="Proteomes" id="UP000648984">
    <property type="component" value="Unassembled WGS sequence"/>
</dbReference>
<dbReference type="RefSeq" id="WP_169259271.1">
    <property type="nucleotide sequence ID" value="NZ_WTVQ01000006.1"/>
</dbReference>
<dbReference type="PANTHER" id="PTHR30005">
    <property type="entry name" value="EXOPOLYPHOSPHATASE"/>
    <property type="match status" value="1"/>
</dbReference>
<evidence type="ECO:0000256" key="2">
    <source>
        <dbReference type="ARBA" id="ARBA00004202"/>
    </source>
</evidence>
<dbReference type="PIRSF" id="PIRSF001267">
    <property type="entry name" value="Pyrophosphatase_GppA_Ppx"/>
    <property type="match status" value="1"/>
</dbReference>
<dbReference type="Pfam" id="PF21447">
    <property type="entry name" value="Ppx-GppA_III"/>
    <property type="match status" value="1"/>
</dbReference>
<evidence type="ECO:0000256" key="10">
    <source>
        <dbReference type="ARBA" id="ARBA00047607"/>
    </source>
</evidence>
<dbReference type="PANTHER" id="PTHR30005:SF14">
    <property type="entry name" value="EXOPOLYPHOSPHATASE"/>
    <property type="match status" value="1"/>
</dbReference>
<evidence type="ECO:0000256" key="7">
    <source>
        <dbReference type="ARBA" id="ARBA00022475"/>
    </source>
</evidence>
<dbReference type="InterPro" id="IPR022371">
    <property type="entry name" value="Exopolyphosphatase"/>
</dbReference>
<dbReference type="CDD" id="cd24053">
    <property type="entry name" value="ASKHA_NBD_EcPPX-GppA-like"/>
    <property type="match status" value="1"/>
</dbReference>
<dbReference type="InterPro" id="IPR048950">
    <property type="entry name" value="Ppx_GppA_C"/>
</dbReference>
<keyword evidence="7" id="KW-1003">Cell membrane</keyword>
<accession>A0ABX1QA92</accession>
<proteinExistence type="inferred from homology"/>
<evidence type="ECO:0000256" key="1">
    <source>
        <dbReference type="ARBA" id="ARBA00001946"/>
    </source>
</evidence>
<sequence length="505" mass="55077">MMQELIAAIDLGSNSFRLQVGRIVNDQIYPLDGLKEAVRLAAGLSANKMLDVAAQQRGLIALQRFNERLRGFEGDSVRAVATNTLRVAKNSAEFLVRAEAALGVPIEVIAGREEARLIYVGVAHTLPDPHRQQLVVDIGGGSTEFIIGKSFEPILLESLYMGCVSYSLQYFPDGRIDKRGLKEAEMAACRELQAIAHSYREAGWEVAVGSSGSAKAMVEILEQNGLSDGGITRDGLERLKGILLRAGSLDRVDLAGLKGDRLPVLLGGFAIMSAVFKEFGLERMVFSEGALRLGVLYDLLGRYHHHDLRDATVSAFVSRYGVDYKQAGEVANTAAHLFAGLVPESAQVTTGTPLHPDLRFLRWAAMLHEIGISVAHSSYHKHSAYILGNADMPGFSRMDQGRLARIVLAHRGKLDRVSALDPDNPDWLLIVCLRLAVIIHRARDGRGVPPIDIGRNGRGFVVTARDGWLQKLPLTAAAIEEEQRQWLSVGRSLVLHTHAGRALVA</sequence>
<evidence type="ECO:0000256" key="8">
    <source>
        <dbReference type="ARBA" id="ARBA00022801"/>
    </source>
</evidence>
<dbReference type="InterPro" id="IPR003695">
    <property type="entry name" value="Ppx_GppA_N"/>
</dbReference>
<evidence type="ECO:0000313" key="13">
    <source>
        <dbReference type="EMBL" id="NMG74114.1"/>
    </source>
</evidence>
<dbReference type="NCBIfam" id="TIGR03706">
    <property type="entry name" value="exo_poly_only"/>
    <property type="match status" value="1"/>
</dbReference>
<dbReference type="Gene3D" id="3.30.420.40">
    <property type="match status" value="1"/>
</dbReference>
<comment type="catalytic activity">
    <reaction evidence="10">
        <text>[phosphate](n) + H2O = [phosphate](n-1) + phosphate + H(+)</text>
        <dbReference type="Rhea" id="RHEA:21528"/>
        <dbReference type="Rhea" id="RHEA-COMP:9859"/>
        <dbReference type="Rhea" id="RHEA-COMP:14279"/>
        <dbReference type="ChEBI" id="CHEBI:15377"/>
        <dbReference type="ChEBI" id="CHEBI:15378"/>
        <dbReference type="ChEBI" id="CHEBI:16838"/>
        <dbReference type="ChEBI" id="CHEBI:43474"/>
        <dbReference type="EC" id="3.6.1.11"/>
    </reaction>
</comment>
<evidence type="ECO:0000256" key="6">
    <source>
        <dbReference type="ARBA" id="ARBA00020416"/>
    </source>
</evidence>
<name>A0ABX1QA92_9RHOO</name>
<dbReference type="InterPro" id="IPR050273">
    <property type="entry name" value="GppA/Ppx_hydrolase"/>
</dbReference>
<evidence type="ECO:0000259" key="12">
    <source>
        <dbReference type="Pfam" id="PF21447"/>
    </source>
</evidence>
<comment type="cofactor">
    <cofactor evidence="1">
        <name>Mg(2+)</name>
        <dbReference type="ChEBI" id="CHEBI:18420"/>
    </cofactor>
</comment>
<organism evidence="13 14">
    <name type="scientific">Aromatoleum diolicum</name>
    <dbReference type="NCBI Taxonomy" id="75796"/>
    <lineage>
        <taxon>Bacteria</taxon>
        <taxon>Pseudomonadati</taxon>
        <taxon>Pseudomonadota</taxon>
        <taxon>Betaproteobacteria</taxon>
        <taxon>Rhodocyclales</taxon>
        <taxon>Rhodocyclaceae</taxon>
        <taxon>Aromatoleum</taxon>
    </lineage>
</organism>
<dbReference type="InterPro" id="IPR043129">
    <property type="entry name" value="ATPase_NBD"/>
</dbReference>
<dbReference type="EMBL" id="WTVQ01000006">
    <property type="protein sequence ID" value="NMG74114.1"/>
    <property type="molecule type" value="Genomic_DNA"/>
</dbReference>
<evidence type="ECO:0000313" key="14">
    <source>
        <dbReference type="Proteomes" id="UP000648984"/>
    </source>
</evidence>
<dbReference type="Gene3D" id="3.30.420.150">
    <property type="entry name" value="Exopolyphosphatase. Domain 2"/>
    <property type="match status" value="1"/>
</dbReference>
<dbReference type="Pfam" id="PF02541">
    <property type="entry name" value="Ppx-GppA"/>
    <property type="match status" value="1"/>
</dbReference>
<evidence type="ECO:0000256" key="9">
    <source>
        <dbReference type="ARBA" id="ARBA00023136"/>
    </source>
</evidence>
<keyword evidence="14" id="KW-1185">Reference proteome</keyword>
<dbReference type="SUPFAM" id="SSF53067">
    <property type="entry name" value="Actin-like ATPase domain"/>
    <property type="match status" value="2"/>
</dbReference>
<dbReference type="InterPro" id="IPR030673">
    <property type="entry name" value="PyroPPase_GppA_Ppx"/>
</dbReference>
<feature type="domain" description="Ppx/GppA phosphatase C-terminal" evidence="12">
    <location>
        <begin position="309"/>
        <end position="483"/>
    </location>
</feature>
<keyword evidence="9" id="KW-0472">Membrane</keyword>
<dbReference type="EC" id="3.6.1.11" evidence="5"/>
<comment type="caution">
    <text evidence="13">The sequence shown here is derived from an EMBL/GenBank/DDBJ whole genome shotgun (WGS) entry which is preliminary data.</text>
</comment>
<keyword evidence="8 13" id="KW-0378">Hydrolase</keyword>
<reference evidence="13 14" key="1">
    <citation type="submission" date="2019-12" db="EMBL/GenBank/DDBJ databases">
        <title>Comparative genomics gives insights into the taxonomy of the Azoarcus-Aromatoleum group and reveals separate origins of nif in the plant-associated Azoarcus and non-plant-associated Aromatoleum sub-groups.</title>
        <authorList>
            <person name="Lafos M."/>
            <person name="Maluk M."/>
            <person name="Batista M."/>
            <person name="Junghare M."/>
            <person name="Carmona M."/>
            <person name="Faoro H."/>
            <person name="Cruz L.M."/>
            <person name="Battistoni F."/>
            <person name="De Souza E."/>
            <person name="Pedrosa F."/>
            <person name="Chen W.-M."/>
            <person name="Poole P.S."/>
            <person name="Dixon R.A."/>
            <person name="James E.K."/>
        </authorList>
    </citation>
    <scope>NUCLEOTIDE SEQUENCE [LARGE SCALE GENOMIC DNA]</scope>
    <source>
        <strain evidence="13 14">22Lin</strain>
    </source>
</reference>
<protein>
    <recommendedName>
        <fullName evidence="6">Exopolyphosphatase</fullName>
        <ecNumber evidence="5">3.6.1.11</ecNumber>
    </recommendedName>
</protein>
<dbReference type="GO" id="GO:0004309">
    <property type="term" value="F:exopolyphosphatase activity"/>
    <property type="evidence" value="ECO:0007669"/>
    <property type="project" value="UniProtKB-EC"/>
</dbReference>
<dbReference type="SUPFAM" id="SSF109604">
    <property type="entry name" value="HD-domain/PDEase-like"/>
    <property type="match status" value="1"/>
</dbReference>
<dbReference type="Gene3D" id="1.10.3210.10">
    <property type="entry name" value="Hypothetical protein af1432"/>
    <property type="match status" value="1"/>
</dbReference>